<evidence type="ECO:0000313" key="4">
    <source>
        <dbReference type="Proteomes" id="UP000256971"/>
    </source>
</evidence>
<dbReference type="EMBL" id="CP031555">
    <property type="protein sequence ID" value="AXO16506.1"/>
    <property type="molecule type" value="Genomic_DNA"/>
</dbReference>
<organism evidence="3 4">
    <name type="scientific">Thalassospira indica</name>
    <dbReference type="NCBI Taxonomy" id="1891279"/>
    <lineage>
        <taxon>Bacteria</taxon>
        <taxon>Pseudomonadati</taxon>
        <taxon>Pseudomonadota</taxon>
        <taxon>Alphaproteobacteria</taxon>
        <taxon>Rhodospirillales</taxon>
        <taxon>Thalassospiraceae</taxon>
        <taxon>Thalassospira</taxon>
    </lineage>
</organism>
<dbReference type="PIRSF" id="PIRSF037112">
    <property type="entry name" value="Antirestriction_ArdC"/>
    <property type="match status" value="1"/>
</dbReference>
<evidence type="ECO:0000259" key="1">
    <source>
        <dbReference type="Pfam" id="PF08401"/>
    </source>
</evidence>
<reference evidence="3 4" key="1">
    <citation type="submission" date="2018-08" db="EMBL/GenBank/DDBJ databases">
        <title>Complete genome sequence of type strain Thalassospira indica MCCC 1A01103T, isolated from isolated from deep seawater of the Indian Ocean.</title>
        <authorList>
            <person name="Liu Y."/>
        </authorList>
    </citation>
    <scope>NUCLEOTIDE SEQUENCE [LARGE SCALE GENOMIC DNA]</scope>
    <source>
        <strain evidence="3 4">PB8BT</strain>
    </source>
</reference>
<gene>
    <name evidence="3" type="ORF">DY252_21415</name>
</gene>
<dbReference type="Pfam" id="PF08401">
    <property type="entry name" value="ArdcN"/>
    <property type="match status" value="1"/>
</dbReference>
<proteinExistence type="predicted"/>
<protein>
    <submittedName>
        <fullName evidence="3">DUF1738 domain-containing protein</fullName>
    </submittedName>
</protein>
<keyword evidence="4" id="KW-1185">Reference proteome</keyword>
<accession>A0ABN5NQ28</accession>
<dbReference type="InterPro" id="IPR041459">
    <property type="entry name" value="MPTase-PolyVal"/>
</dbReference>
<dbReference type="InterPro" id="IPR013610">
    <property type="entry name" value="ArdC_N"/>
</dbReference>
<name>A0ABN5NQ28_9PROT</name>
<dbReference type="Proteomes" id="UP000256971">
    <property type="component" value="Chromosome"/>
</dbReference>
<dbReference type="RefSeq" id="WP_064790238.1">
    <property type="nucleotide sequence ID" value="NZ_CP031555.1"/>
</dbReference>
<dbReference type="Pfam" id="PF18818">
    <property type="entry name" value="MPTase-PolyVal"/>
    <property type="match status" value="1"/>
</dbReference>
<feature type="domain" description="N-terminal" evidence="1">
    <location>
        <begin position="19"/>
        <end position="138"/>
    </location>
</feature>
<evidence type="ECO:0000259" key="2">
    <source>
        <dbReference type="Pfam" id="PF18818"/>
    </source>
</evidence>
<sequence>MTTKTKSRRSRRTNVERRDVHQQVTDNIIAAIEAGAGEWQMPWHRSGKGLNRPVNIDTRAHYRGVNILNLWVAGEARGYTEGVWGTYRQWQNRGCQVRKGEKGSLVVFYKELEFEDQDADTGMTSTETRLMARASTVFNAEQVDGYEREPLPMPENPATPIEQAEAFVAASKALVRHGGGRAYYNPNQDFIQMPERERFLGTDTSTPTEAYYGTLLHELTHWTGHKNRCEREFGKRFGDEAYAMEELVAELGAAFLCADIGISPQPRPDHAAYVDHWLKVLKADKKAIFTAASQASKAADFLAGLREKATTADQFEAAA</sequence>
<feature type="domain" description="Polyvalent protein metallopeptidase" evidence="2">
    <location>
        <begin position="162"/>
        <end position="294"/>
    </location>
</feature>
<evidence type="ECO:0000313" key="3">
    <source>
        <dbReference type="EMBL" id="AXO16506.1"/>
    </source>
</evidence>
<dbReference type="InterPro" id="IPR017113">
    <property type="entry name" value="Antirestriction_ArdC"/>
</dbReference>